<dbReference type="Proteomes" id="UP001223144">
    <property type="component" value="Unassembled WGS sequence"/>
</dbReference>
<reference evidence="1 2" key="1">
    <citation type="submission" date="2023-04" db="EMBL/GenBank/DDBJ databases">
        <title>Streptomyces chengmaiensis sp. nov. isolated from the stem of mangrove plant in Hainan.</title>
        <authorList>
            <person name="Huang X."/>
            <person name="Zhou S."/>
            <person name="Chu X."/>
            <person name="Xie Y."/>
            <person name="Lin Y."/>
        </authorList>
    </citation>
    <scope>NUCLEOTIDE SEQUENCE [LARGE SCALE GENOMIC DNA]</scope>
    <source>
        <strain evidence="1 2">HNM0663</strain>
    </source>
</reference>
<name>A0ABT6HUV5_9ACTN</name>
<dbReference type="EMBL" id="JARWBG010000043">
    <property type="protein sequence ID" value="MDH2392497.1"/>
    <property type="molecule type" value="Genomic_DNA"/>
</dbReference>
<sequence>MNQPSADRTADTADAPIYSSLIRELGDIPAQVRRTAEQTMEEVDRAVDFSSAGGSLA</sequence>
<keyword evidence="2" id="KW-1185">Reference proteome</keyword>
<organism evidence="1 2">
    <name type="scientific">Streptomyces chengmaiensis</name>
    <dbReference type="NCBI Taxonomy" id="3040919"/>
    <lineage>
        <taxon>Bacteria</taxon>
        <taxon>Bacillati</taxon>
        <taxon>Actinomycetota</taxon>
        <taxon>Actinomycetes</taxon>
        <taxon>Kitasatosporales</taxon>
        <taxon>Streptomycetaceae</taxon>
        <taxon>Streptomyces</taxon>
    </lineage>
</organism>
<comment type="caution">
    <text evidence="1">The sequence shown here is derived from an EMBL/GenBank/DDBJ whole genome shotgun (WGS) entry which is preliminary data.</text>
</comment>
<accession>A0ABT6HUV5</accession>
<gene>
    <name evidence="1" type="ORF">QCN29_27710</name>
</gene>
<evidence type="ECO:0000313" key="1">
    <source>
        <dbReference type="EMBL" id="MDH2392497.1"/>
    </source>
</evidence>
<evidence type="ECO:0000313" key="2">
    <source>
        <dbReference type="Proteomes" id="UP001223144"/>
    </source>
</evidence>
<dbReference type="RefSeq" id="WP_279931586.1">
    <property type="nucleotide sequence ID" value="NZ_JARWBG010000043.1"/>
</dbReference>
<protein>
    <submittedName>
        <fullName evidence="1">Uncharacterized protein</fullName>
    </submittedName>
</protein>
<proteinExistence type="predicted"/>